<proteinExistence type="predicted"/>
<dbReference type="SMR" id="A2E268"/>
<protein>
    <submittedName>
        <fullName evidence="1">Leucine Rich Repeat family protein</fullName>
    </submittedName>
</protein>
<dbReference type="KEGG" id="tva:4771258"/>
<dbReference type="InterPro" id="IPR052394">
    <property type="entry name" value="LRR-containing"/>
</dbReference>
<dbReference type="SUPFAM" id="SSF52047">
    <property type="entry name" value="RNI-like"/>
    <property type="match status" value="1"/>
</dbReference>
<dbReference type="VEuPathDB" id="TrichDB:TVAGG3_1048690"/>
<dbReference type="OrthoDB" id="120976at2759"/>
<reference evidence="1" key="1">
    <citation type="submission" date="2006-10" db="EMBL/GenBank/DDBJ databases">
        <authorList>
            <person name="Amadeo P."/>
            <person name="Zhao Q."/>
            <person name="Wortman J."/>
            <person name="Fraser-Liggett C."/>
            <person name="Carlton J."/>
        </authorList>
    </citation>
    <scope>NUCLEOTIDE SEQUENCE</scope>
    <source>
        <strain evidence="1">G3</strain>
    </source>
</reference>
<dbReference type="SMART" id="SM00368">
    <property type="entry name" value="LRR_RI"/>
    <property type="match status" value="7"/>
</dbReference>
<evidence type="ECO:0000313" key="2">
    <source>
        <dbReference type="Proteomes" id="UP000001542"/>
    </source>
</evidence>
<accession>A2E268</accession>
<dbReference type="EMBL" id="DS113288">
    <property type="protein sequence ID" value="EAY13282.1"/>
    <property type="molecule type" value="Genomic_DNA"/>
</dbReference>
<dbReference type="PANTHER" id="PTHR24114">
    <property type="entry name" value="LEUCINE RICH REPEAT FAMILY PROTEIN"/>
    <property type="match status" value="1"/>
</dbReference>
<dbReference type="OMA" id="VCSWIEN"/>
<dbReference type="InterPro" id="IPR001611">
    <property type="entry name" value="Leu-rich_rpt"/>
</dbReference>
<reference evidence="1" key="2">
    <citation type="journal article" date="2007" name="Science">
        <title>Draft genome sequence of the sexually transmitted pathogen Trichomonas vaginalis.</title>
        <authorList>
            <person name="Carlton J.M."/>
            <person name="Hirt R.P."/>
            <person name="Silva J.C."/>
            <person name="Delcher A.L."/>
            <person name="Schatz M."/>
            <person name="Zhao Q."/>
            <person name="Wortman J.R."/>
            <person name="Bidwell S.L."/>
            <person name="Alsmark U.C.M."/>
            <person name="Besteiro S."/>
            <person name="Sicheritz-Ponten T."/>
            <person name="Noel C.J."/>
            <person name="Dacks J.B."/>
            <person name="Foster P.G."/>
            <person name="Simillion C."/>
            <person name="Van de Peer Y."/>
            <person name="Miranda-Saavedra D."/>
            <person name="Barton G.J."/>
            <person name="Westrop G.D."/>
            <person name="Mueller S."/>
            <person name="Dessi D."/>
            <person name="Fiori P.L."/>
            <person name="Ren Q."/>
            <person name="Paulsen I."/>
            <person name="Zhang H."/>
            <person name="Bastida-Corcuera F.D."/>
            <person name="Simoes-Barbosa A."/>
            <person name="Brown M.T."/>
            <person name="Hayes R.D."/>
            <person name="Mukherjee M."/>
            <person name="Okumura C.Y."/>
            <person name="Schneider R."/>
            <person name="Smith A.J."/>
            <person name="Vanacova S."/>
            <person name="Villalvazo M."/>
            <person name="Haas B.J."/>
            <person name="Pertea M."/>
            <person name="Feldblyum T.V."/>
            <person name="Utterback T.R."/>
            <person name="Shu C.L."/>
            <person name="Osoegawa K."/>
            <person name="de Jong P.J."/>
            <person name="Hrdy I."/>
            <person name="Horvathova L."/>
            <person name="Zubacova Z."/>
            <person name="Dolezal P."/>
            <person name="Malik S.B."/>
            <person name="Logsdon J.M. Jr."/>
            <person name="Henze K."/>
            <person name="Gupta A."/>
            <person name="Wang C.C."/>
            <person name="Dunne R.L."/>
            <person name="Upcroft J.A."/>
            <person name="Upcroft P."/>
            <person name="White O."/>
            <person name="Salzberg S.L."/>
            <person name="Tang P."/>
            <person name="Chiu C.-H."/>
            <person name="Lee Y.-S."/>
            <person name="Embley T.M."/>
            <person name="Coombs G.H."/>
            <person name="Mottram J.C."/>
            <person name="Tachezy J."/>
            <person name="Fraser-Liggett C.M."/>
            <person name="Johnson P.J."/>
        </authorList>
    </citation>
    <scope>NUCLEOTIDE SEQUENCE [LARGE SCALE GENOMIC DNA]</scope>
    <source>
        <strain evidence="1">G3</strain>
    </source>
</reference>
<dbReference type="STRING" id="5722.A2E268"/>
<organism evidence="1 2">
    <name type="scientific">Trichomonas vaginalis (strain ATCC PRA-98 / G3)</name>
    <dbReference type="NCBI Taxonomy" id="412133"/>
    <lineage>
        <taxon>Eukaryota</taxon>
        <taxon>Metamonada</taxon>
        <taxon>Parabasalia</taxon>
        <taxon>Trichomonadida</taxon>
        <taxon>Trichomonadidae</taxon>
        <taxon>Trichomonas</taxon>
    </lineage>
</organism>
<dbReference type="AlphaFoldDB" id="A2E268"/>
<evidence type="ECO:0000313" key="1">
    <source>
        <dbReference type="EMBL" id="EAY13282.1"/>
    </source>
</evidence>
<dbReference type="Proteomes" id="UP000001542">
    <property type="component" value="Unassembled WGS sequence"/>
</dbReference>
<dbReference type="InterPro" id="IPR032675">
    <property type="entry name" value="LRR_dom_sf"/>
</dbReference>
<dbReference type="PANTHER" id="PTHR24114:SF2">
    <property type="entry name" value="F-BOX DOMAIN-CONTAINING PROTEIN-RELATED"/>
    <property type="match status" value="1"/>
</dbReference>
<keyword evidence="2" id="KW-1185">Reference proteome</keyword>
<sequence length="386" mass="42372">MQGLSEAYQENCKAASIPPNEEFLNELQELENNSQATLDFRLDGGITYQKLEDRDFSVIIDTLKKGGCIHSIKVPHNNLTDLILPGIAQLISHSDSITEIDLSSNQFTADGIKLLSESISQSQSLTHLSFAYNDIGDEGCLLIINALRVNRTITNINLSNTGMTHNALTILGSIIGQINRLKVIYIDTPYPKISPDVAARRFLLSLRVNDSIQELSLAGARIGDDSAVHLADALAENKTLTKLRIRSNSISCVGAEKIAKALKENKTLEVLDISGNRLGDKGAEAFAEMLVKNSHLQRLDLQLNGIHGVGLLAICKALPANTSISDLCLWGNHFVDRSVMEEYAKLLEGPRAQTLLLDFTVHFSNDDEKNPYLARTAIEDSPVVWE</sequence>
<dbReference type="InParanoid" id="A2E268"/>
<dbReference type="VEuPathDB" id="TrichDB:TVAG_464160"/>
<gene>
    <name evidence="1" type="ORF">TVAG_464160</name>
</gene>
<dbReference type="eggNOG" id="KOG4308">
    <property type="taxonomic scope" value="Eukaryota"/>
</dbReference>
<name>A2E268_TRIV3</name>
<dbReference type="Gene3D" id="3.80.10.10">
    <property type="entry name" value="Ribonuclease Inhibitor"/>
    <property type="match status" value="2"/>
</dbReference>
<dbReference type="RefSeq" id="XP_001325505.1">
    <property type="nucleotide sequence ID" value="XM_001325470.1"/>
</dbReference>
<dbReference type="Pfam" id="PF13516">
    <property type="entry name" value="LRR_6"/>
    <property type="match status" value="5"/>
</dbReference>